<accession>A0AAD7BQC0</accession>
<comment type="caution">
    <text evidence="2">The sequence shown here is derived from an EMBL/GenBank/DDBJ whole genome shotgun (WGS) entry which is preliminary data.</text>
</comment>
<dbReference type="AlphaFoldDB" id="A0AAD7BQC0"/>
<name>A0AAD7BQC0_9AGAR</name>
<feature type="compositionally biased region" description="Low complexity" evidence="1">
    <location>
        <begin position="28"/>
        <end position="37"/>
    </location>
</feature>
<evidence type="ECO:0000313" key="2">
    <source>
        <dbReference type="EMBL" id="KAJ7627222.1"/>
    </source>
</evidence>
<evidence type="ECO:0000256" key="1">
    <source>
        <dbReference type="SAM" id="MobiDB-lite"/>
    </source>
</evidence>
<reference evidence="2" key="1">
    <citation type="submission" date="2023-03" db="EMBL/GenBank/DDBJ databases">
        <title>Massive genome expansion in bonnet fungi (Mycena s.s.) driven by repeated elements and novel gene families across ecological guilds.</title>
        <authorList>
            <consortium name="Lawrence Berkeley National Laboratory"/>
            <person name="Harder C.B."/>
            <person name="Miyauchi S."/>
            <person name="Viragh M."/>
            <person name="Kuo A."/>
            <person name="Thoen E."/>
            <person name="Andreopoulos B."/>
            <person name="Lu D."/>
            <person name="Skrede I."/>
            <person name="Drula E."/>
            <person name="Henrissat B."/>
            <person name="Morin E."/>
            <person name="Kohler A."/>
            <person name="Barry K."/>
            <person name="LaButti K."/>
            <person name="Morin E."/>
            <person name="Salamov A."/>
            <person name="Lipzen A."/>
            <person name="Mereny Z."/>
            <person name="Hegedus B."/>
            <person name="Baldrian P."/>
            <person name="Stursova M."/>
            <person name="Weitz H."/>
            <person name="Taylor A."/>
            <person name="Grigoriev I.V."/>
            <person name="Nagy L.G."/>
            <person name="Martin F."/>
            <person name="Kauserud H."/>
        </authorList>
    </citation>
    <scope>NUCLEOTIDE SEQUENCE</scope>
    <source>
        <strain evidence="2">9284</strain>
    </source>
</reference>
<gene>
    <name evidence="2" type="ORF">FB45DRAFT_1029581</name>
</gene>
<evidence type="ECO:0000313" key="3">
    <source>
        <dbReference type="Proteomes" id="UP001221142"/>
    </source>
</evidence>
<dbReference type="EMBL" id="JARKIF010000011">
    <property type="protein sequence ID" value="KAJ7627222.1"/>
    <property type="molecule type" value="Genomic_DNA"/>
</dbReference>
<proteinExistence type="predicted"/>
<organism evidence="2 3">
    <name type="scientific">Roridomyces roridus</name>
    <dbReference type="NCBI Taxonomy" id="1738132"/>
    <lineage>
        <taxon>Eukaryota</taxon>
        <taxon>Fungi</taxon>
        <taxon>Dikarya</taxon>
        <taxon>Basidiomycota</taxon>
        <taxon>Agaricomycotina</taxon>
        <taxon>Agaricomycetes</taxon>
        <taxon>Agaricomycetidae</taxon>
        <taxon>Agaricales</taxon>
        <taxon>Marasmiineae</taxon>
        <taxon>Mycenaceae</taxon>
        <taxon>Roridomyces</taxon>
    </lineage>
</organism>
<keyword evidence="3" id="KW-1185">Reference proteome</keyword>
<protein>
    <submittedName>
        <fullName evidence="2">Uncharacterized protein</fullName>
    </submittedName>
</protein>
<feature type="region of interest" description="Disordered" evidence="1">
    <location>
        <begin position="1"/>
        <end position="46"/>
    </location>
</feature>
<dbReference type="Proteomes" id="UP001221142">
    <property type="component" value="Unassembled WGS sequence"/>
</dbReference>
<sequence>MGKRGRSNSGNRYANIPSKKSRSGAGGTPSTATAAPAKRGKKQYAMTQHAVKAKKALGTQRAFHLHIRTIWGLFTQESIPPPVSGDLIQVFNRRYTSEDAVEADVATLLRQQAQPFAAQAVSIVTEIQQVAILGRSQTACDLREVGEEHLQMTFNTIARAGLRQWAPDVLGTPDSIYNTLHMRLAISTFKAVATGFGYTHMRPNLANLNDFPLLVQLYENFVYCHMAKIARKEAKSPGRVALDIAKNNTYRRRIELGDGRVEQLQADGFSPEVLALAEEVEGHSDDEPDPQTGHYAVHEKPGRARMVGGLFRLMDSRHKDGAGRNGAAVNRTRVDSNLGPSEISLRHPLHVPLDYFEPDYYNTVLSLRERAMYMNNGIALPTEAFCTSWSDVEKWKNLPRDAFMTQYGRAKLDLYKVPTPEELAQLDEYYRVPPNDVDHV</sequence>